<accession>A0A833XKL4</accession>
<proteinExistence type="predicted"/>
<feature type="non-terminal residue" evidence="2">
    <location>
        <position position="392"/>
    </location>
</feature>
<organism evidence="2 3">
    <name type="scientific">Juglans regia</name>
    <name type="common">English walnut</name>
    <dbReference type="NCBI Taxonomy" id="51240"/>
    <lineage>
        <taxon>Eukaryota</taxon>
        <taxon>Viridiplantae</taxon>
        <taxon>Streptophyta</taxon>
        <taxon>Embryophyta</taxon>
        <taxon>Tracheophyta</taxon>
        <taxon>Spermatophyta</taxon>
        <taxon>Magnoliopsida</taxon>
        <taxon>eudicotyledons</taxon>
        <taxon>Gunneridae</taxon>
        <taxon>Pentapetalae</taxon>
        <taxon>rosids</taxon>
        <taxon>fabids</taxon>
        <taxon>Fagales</taxon>
        <taxon>Juglandaceae</taxon>
        <taxon>Juglans</taxon>
    </lineage>
</organism>
<gene>
    <name evidence="2" type="ORF">F2P56_012898</name>
</gene>
<dbReference type="EMBL" id="LIHL02000006">
    <property type="protein sequence ID" value="KAF5468773.1"/>
    <property type="molecule type" value="Genomic_DNA"/>
</dbReference>
<dbReference type="Gramene" id="Jr06_11770_p1">
    <property type="protein sequence ID" value="cds.Jr06_11770_p1"/>
    <property type="gene ID" value="Jr06_11770"/>
</dbReference>
<evidence type="ECO:0000313" key="2">
    <source>
        <dbReference type="EMBL" id="KAF5468773.1"/>
    </source>
</evidence>
<dbReference type="Proteomes" id="UP000619265">
    <property type="component" value="Unassembled WGS sequence"/>
</dbReference>
<dbReference type="Pfam" id="PF07727">
    <property type="entry name" value="RVT_2"/>
    <property type="match status" value="1"/>
</dbReference>
<reference evidence="2" key="2">
    <citation type="submission" date="2020-03" db="EMBL/GenBank/DDBJ databases">
        <title>Walnut 2.0.</title>
        <authorList>
            <person name="Marrano A."/>
            <person name="Britton M."/>
            <person name="Zimin A.V."/>
            <person name="Zaini P.A."/>
            <person name="Workman R."/>
            <person name="Puiu D."/>
            <person name="Bianco L."/>
            <person name="Allen B.J."/>
            <person name="Troggio M."/>
            <person name="Leslie C.A."/>
            <person name="Timp W."/>
            <person name="Dendekar A."/>
            <person name="Salzberg S.L."/>
            <person name="Neale D.B."/>
        </authorList>
    </citation>
    <scope>NUCLEOTIDE SEQUENCE</scope>
    <source>
        <tissue evidence="2">Leaves</tissue>
    </source>
</reference>
<comment type="caution">
    <text evidence="2">The sequence shown here is derived from an EMBL/GenBank/DDBJ whole genome shotgun (WGS) entry which is preliminary data.</text>
</comment>
<dbReference type="InterPro" id="IPR013103">
    <property type="entry name" value="RVT_2"/>
</dbReference>
<dbReference type="SUPFAM" id="SSF56672">
    <property type="entry name" value="DNA/RNA polymerases"/>
    <property type="match status" value="1"/>
</dbReference>
<dbReference type="AlphaFoldDB" id="A0A833XKL4"/>
<evidence type="ECO:0000259" key="1">
    <source>
        <dbReference type="Pfam" id="PF07727"/>
    </source>
</evidence>
<dbReference type="PANTHER" id="PTHR11439">
    <property type="entry name" value="GAG-POL-RELATED RETROTRANSPOSON"/>
    <property type="match status" value="1"/>
</dbReference>
<feature type="domain" description="Reverse transcriptase Ty1/copia-type" evidence="1">
    <location>
        <begin position="11"/>
        <end position="253"/>
    </location>
</feature>
<protein>
    <recommendedName>
        <fullName evidence="1">Reverse transcriptase Ty1/copia-type domain-containing protein</fullName>
    </recommendedName>
</protein>
<sequence>MEQELTALELNETWSIVDLPLGKKPIDCKWVYKYKFHADGTIERAKARLVAKGFTQREGIDFHDTFSPVAKLTSIRCILAIAAIKGWELQQLDVNNAFLYGDLNEEIYMKIPLGHHAAKTNKVCRLQKSLYGLRQASRQWNSKLSSTLAEYGFIQSKADYSLFTKTTGSSFVALLIYVDDIILMSSDNISCTAVKSFLESKFKIKTLGPLKYFLGMEIARSNKGIQLCQRKFALDILSEVGLLASKPSPLPMEPNLKISKAEGELFHDPTLYRKLVGKLLYLTNTRPDLSYSVHLLSQFMETPRLPHYNAVIKVLRYLKGTPGQGLFFPTASTFNLVAYSDANWGNCPDTRRSTTGFCVFIGSSLICWKSKKQTTVSRSSAESEYRAMASVA</sequence>
<reference evidence="2" key="1">
    <citation type="submission" date="2015-10" db="EMBL/GenBank/DDBJ databases">
        <authorList>
            <person name="Martinez-Garcia P.J."/>
            <person name="Crepeau M.W."/>
            <person name="Puiu D."/>
            <person name="Gonzalez-Ibeas D."/>
            <person name="Whalen J."/>
            <person name="Stevens K."/>
            <person name="Paul R."/>
            <person name="Butterfield T."/>
            <person name="Britton M."/>
            <person name="Reagan R."/>
            <person name="Chakraborty S."/>
            <person name="Walawage S.L."/>
            <person name="Vasquez-Gross H.A."/>
            <person name="Cardeno C."/>
            <person name="Famula R."/>
            <person name="Pratt K."/>
            <person name="Kuruganti S."/>
            <person name="Aradhya M.K."/>
            <person name="Leslie C.A."/>
            <person name="Dandekar A.M."/>
            <person name="Salzberg S.L."/>
            <person name="Wegrzyn J.L."/>
            <person name="Langley C.H."/>
            <person name="Neale D.B."/>
        </authorList>
    </citation>
    <scope>NUCLEOTIDE SEQUENCE</scope>
    <source>
        <tissue evidence="2">Leaves</tissue>
    </source>
</reference>
<name>A0A833XKL4_JUGRE</name>
<dbReference type="CDD" id="cd09272">
    <property type="entry name" value="RNase_HI_RT_Ty1"/>
    <property type="match status" value="1"/>
</dbReference>
<dbReference type="PANTHER" id="PTHR11439:SF470">
    <property type="entry name" value="CYSTEINE-RICH RLK (RECEPTOR-LIKE PROTEIN KINASE) 8"/>
    <property type="match status" value="1"/>
</dbReference>
<dbReference type="InterPro" id="IPR043502">
    <property type="entry name" value="DNA/RNA_pol_sf"/>
</dbReference>
<evidence type="ECO:0000313" key="3">
    <source>
        <dbReference type="Proteomes" id="UP000619265"/>
    </source>
</evidence>